<feature type="transmembrane region" description="Helical" evidence="1">
    <location>
        <begin position="93"/>
        <end position="114"/>
    </location>
</feature>
<dbReference type="EMBL" id="LK021337">
    <property type="protein sequence ID" value="CDQ43171.1"/>
    <property type="molecule type" value="Genomic_DNA"/>
</dbReference>
<dbReference type="AlphaFoldDB" id="A0AAV2WGW2"/>
<reference evidence="2" key="1">
    <citation type="submission" date="2014-05" db="EMBL/GenBank/DDBJ databases">
        <authorList>
            <person name="Urmite Genomes"/>
        </authorList>
    </citation>
    <scope>NUCLEOTIDE SEQUENCE</scope>
    <source>
        <strain evidence="2">DSM 44074</strain>
    </source>
</reference>
<organism evidence="2 3">
    <name type="scientific">Mycolicibacterium neoaurum</name>
    <name type="common">Mycobacterium neoaurum</name>
    <dbReference type="NCBI Taxonomy" id="1795"/>
    <lineage>
        <taxon>Bacteria</taxon>
        <taxon>Bacillati</taxon>
        <taxon>Actinomycetota</taxon>
        <taxon>Actinomycetes</taxon>
        <taxon>Mycobacteriales</taxon>
        <taxon>Mycobacteriaceae</taxon>
        <taxon>Mycolicibacterium</taxon>
    </lineage>
</organism>
<feature type="transmembrane region" description="Helical" evidence="1">
    <location>
        <begin position="129"/>
        <end position="148"/>
    </location>
</feature>
<dbReference type="Proteomes" id="UP000028864">
    <property type="component" value="Unassembled WGS sequence"/>
</dbReference>
<evidence type="ECO:0000313" key="2">
    <source>
        <dbReference type="EMBL" id="CDQ43171.1"/>
    </source>
</evidence>
<name>A0AAV2WGW2_MYCNE</name>
<keyword evidence="1" id="KW-0812">Transmembrane</keyword>
<protein>
    <submittedName>
        <fullName evidence="2">Uncharacterized protein</fullName>
    </submittedName>
</protein>
<evidence type="ECO:0000313" key="3">
    <source>
        <dbReference type="Proteomes" id="UP000028864"/>
    </source>
</evidence>
<keyword evidence="1" id="KW-0472">Membrane</keyword>
<keyword evidence="1" id="KW-1133">Transmembrane helix</keyword>
<gene>
    <name evidence="2" type="ORF">BN1047_01034</name>
</gene>
<sequence length="159" mass="17896">MSFYEPDWATGEPSRRRPVTDVVGGWLREESFYRDVVTRSLSILITGGFGYLAALALGYVGRPPGQAVVLIVTALSLFVTSAVAIEIMNRKRFVIGCSIMFGWSAAVMLIATWLDDWMQAPEVSIGSKWFWIIMIPTYVGAWRIVLIMRRRGLAQSMRE</sequence>
<feature type="transmembrane region" description="Helical" evidence="1">
    <location>
        <begin position="41"/>
        <end position="61"/>
    </location>
</feature>
<accession>A0AAV2WGW2</accession>
<reference evidence="2" key="2">
    <citation type="submission" date="2015-09" db="EMBL/GenBank/DDBJ databases">
        <title>Draft genome sequence of Mycobacterium neoaurum DSM 44074.</title>
        <authorList>
            <person name="Croce O."/>
            <person name="Robert C."/>
            <person name="Raoult D."/>
            <person name="Drancourt M."/>
        </authorList>
    </citation>
    <scope>NUCLEOTIDE SEQUENCE</scope>
    <source>
        <strain evidence="2">DSM 44074</strain>
    </source>
</reference>
<feature type="transmembrane region" description="Helical" evidence="1">
    <location>
        <begin position="67"/>
        <end position="86"/>
    </location>
</feature>
<dbReference type="RefSeq" id="WP_138158187.1">
    <property type="nucleotide sequence ID" value="NZ_LK021337.1"/>
</dbReference>
<proteinExistence type="predicted"/>
<evidence type="ECO:0000256" key="1">
    <source>
        <dbReference type="SAM" id="Phobius"/>
    </source>
</evidence>